<accession>A0A7X3GB33</accession>
<dbReference type="OrthoDB" id="9781481at2"/>
<protein>
    <submittedName>
        <fullName evidence="2">AAA domain-containing protein</fullName>
    </submittedName>
</protein>
<dbReference type="AlphaFoldDB" id="A0A7X3GB33"/>
<dbReference type="InterPro" id="IPR052934">
    <property type="entry name" value="Methyl-DNA_Rec/Restrict_Enz"/>
</dbReference>
<dbReference type="PANTHER" id="PTHR37291:SF1">
    <property type="entry name" value="TYPE IV METHYL-DIRECTED RESTRICTION ENZYME ECOKMCRB SUBUNIT"/>
    <property type="match status" value="1"/>
</dbReference>
<sequence>MPNCIYYGAPGTGKSYSVSERIKEVYPKFNELNSDESKFVFRTTLHPEYTYSDFVGQLMPVKNNDSITYEFTPGIFTLALKQAITNPDHYVFLVLEELSRANVASVFGDLFQLLDRAEGVSEYSISNPLIANFVYHDQSNNQTSTISNSYIYLPSNFVLLGTVNTNDQNVFVMDTAFKRRFEWEYVSTDAVGDNVNNPSIEYQKDKFISWWDFYKEINRYITVKMKLGEDKQIGQFFIKFSEDNSRNKKLIQNKLLQYLWEDVEKASYGKKLFSEKINSFSDLYKNYEEGLQIFSDEFINRIELSITHLDNADLMVAENNIGDISYDQRDK</sequence>
<evidence type="ECO:0000313" key="3">
    <source>
        <dbReference type="Proteomes" id="UP000461595"/>
    </source>
</evidence>
<reference evidence="2 3" key="1">
    <citation type="submission" date="2019-12" db="EMBL/GenBank/DDBJ databases">
        <title>Microbes associate with the intestines of laboratory mice.</title>
        <authorList>
            <person name="Navarre W."/>
            <person name="Wong E."/>
        </authorList>
    </citation>
    <scope>NUCLEOTIDE SEQUENCE [LARGE SCALE GENOMIC DNA]</scope>
    <source>
        <strain evidence="2 3">NM51_B2-22</strain>
    </source>
</reference>
<evidence type="ECO:0000313" key="2">
    <source>
        <dbReference type="EMBL" id="MVX59706.1"/>
    </source>
</evidence>
<dbReference type="GO" id="GO:0016887">
    <property type="term" value="F:ATP hydrolysis activity"/>
    <property type="evidence" value="ECO:0007669"/>
    <property type="project" value="InterPro"/>
</dbReference>
<dbReference type="PANTHER" id="PTHR37291">
    <property type="entry name" value="5-METHYLCYTOSINE-SPECIFIC RESTRICTION ENZYME B"/>
    <property type="match status" value="1"/>
</dbReference>
<dbReference type="EMBL" id="WSRS01000117">
    <property type="protein sequence ID" value="MVX59706.1"/>
    <property type="molecule type" value="Genomic_DNA"/>
</dbReference>
<dbReference type="Gene3D" id="3.40.50.300">
    <property type="entry name" value="P-loop containing nucleotide triphosphate hydrolases"/>
    <property type="match status" value="1"/>
</dbReference>
<organism evidence="2 3">
    <name type="scientific">Streptococcus danieliae</name>
    <dbReference type="NCBI Taxonomy" id="747656"/>
    <lineage>
        <taxon>Bacteria</taxon>
        <taxon>Bacillati</taxon>
        <taxon>Bacillota</taxon>
        <taxon>Bacilli</taxon>
        <taxon>Lactobacillales</taxon>
        <taxon>Streptococcaceae</taxon>
        <taxon>Streptococcus</taxon>
    </lineage>
</organism>
<name>A0A7X3GB33_9STRE</name>
<gene>
    <name evidence="2" type="ORF">E5983_08720</name>
</gene>
<dbReference type="GO" id="GO:0005524">
    <property type="term" value="F:ATP binding"/>
    <property type="evidence" value="ECO:0007669"/>
    <property type="project" value="InterPro"/>
</dbReference>
<proteinExistence type="predicted"/>
<comment type="caution">
    <text evidence="2">The sequence shown here is derived from an EMBL/GenBank/DDBJ whole genome shotgun (WGS) entry which is preliminary data.</text>
</comment>
<dbReference type="SUPFAM" id="SSF52540">
    <property type="entry name" value="P-loop containing nucleoside triphosphate hydrolases"/>
    <property type="match status" value="1"/>
</dbReference>
<evidence type="ECO:0000259" key="1">
    <source>
        <dbReference type="Pfam" id="PF07728"/>
    </source>
</evidence>
<dbReference type="Pfam" id="PF07728">
    <property type="entry name" value="AAA_5"/>
    <property type="match status" value="1"/>
</dbReference>
<dbReference type="InterPro" id="IPR011704">
    <property type="entry name" value="ATPase_dyneun-rel_AAA"/>
</dbReference>
<dbReference type="Proteomes" id="UP000461595">
    <property type="component" value="Unassembled WGS sequence"/>
</dbReference>
<dbReference type="InterPro" id="IPR027417">
    <property type="entry name" value="P-loop_NTPase"/>
</dbReference>
<feature type="domain" description="ATPase dynein-related AAA" evidence="1">
    <location>
        <begin position="7"/>
        <end position="181"/>
    </location>
</feature>